<gene>
    <name evidence="2" type="ORF">ACFFGH_27280</name>
</gene>
<protein>
    <recommendedName>
        <fullName evidence="4">Integrase catalytic domain-containing protein</fullName>
    </recommendedName>
</protein>
<feature type="region of interest" description="Disordered" evidence="1">
    <location>
        <begin position="38"/>
        <end position="75"/>
    </location>
</feature>
<proteinExistence type="predicted"/>
<organism evidence="2 3">
    <name type="scientific">Lysobacter korlensis</name>
    <dbReference type="NCBI Taxonomy" id="553636"/>
    <lineage>
        <taxon>Bacteria</taxon>
        <taxon>Pseudomonadati</taxon>
        <taxon>Pseudomonadota</taxon>
        <taxon>Gammaproteobacteria</taxon>
        <taxon>Lysobacterales</taxon>
        <taxon>Lysobacteraceae</taxon>
        <taxon>Lysobacter</taxon>
    </lineage>
</organism>
<feature type="compositionally biased region" description="Low complexity" evidence="1">
    <location>
        <begin position="57"/>
        <end position="69"/>
    </location>
</feature>
<evidence type="ECO:0000256" key="1">
    <source>
        <dbReference type="SAM" id="MobiDB-lite"/>
    </source>
</evidence>
<evidence type="ECO:0000313" key="3">
    <source>
        <dbReference type="Proteomes" id="UP001589896"/>
    </source>
</evidence>
<reference evidence="2 3" key="1">
    <citation type="submission" date="2024-09" db="EMBL/GenBank/DDBJ databases">
        <authorList>
            <person name="Sun Q."/>
            <person name="Mori K."/>
        </authorList>
    </citation>
    <scope>NUCLEOTIDE SEQUENCE [LARGE SCALE GENOMIC DNA]</scope>
    <source>
        <strain evidence="2 3">KCTC 23076</strain>
    </source>
</reference>
<evidence type="ECO:0000313" key="2">
    <source>
        <dbReference type="EMBL" id="MFC0681548.1"/>
    </source>
</evidence>
<sequence length="75" mass="7826">MTRISGTLSALHAHLEEHRGYYNTQRPHRSLSCRTQHAYTARSRAGPAGTVGGTGASAGTASTVPASSTFASTHD</sequence>
<evidence type="ECO:0008006" key="4">
    <source>
        <dbReference type="Google" id="ProtNLM"/>
    </source>
</evidence>
<dbReference type="EMBL" id="JBHLTG010000008">
    <property type="protein sequence ID" value="MFC0681548.1"/>
    <property type="molecule type" value="Genomic_DNA"/>
</dbReference>
<keyword evidence="3" id="KW-1185">Reference proteome</keyword>
<dbReference type="Proteomes" id="UP001589896">
    <property type="component" value="Unassembled WGS sequence"/>
</dbReference>
<accession>A0ABV6S079</accession>
<name>A0ABV6S079_9GAMM</name>
<dbReference type="RefSeq" id="WP_386674366.1">
    <property type="nucleotide sequence ID" value="NZ_JBHLTG010000008.1"/>
</dbReference>
<comment type="caution">
    <text evidence="2">The sequence shown here is derived from an EMBL/GenBank/DDBJ whole genome shotgun (WGS) entry which is preliminary data.</text>
</comment>